<organism evidence="3 4">
    <name type="scientific">Rhodanobacter panaciterrae</name>
    <dbReference type="NCBI Taxonomy" id="490572"/>
    <lineage>
        <taxon>Bacteria</taxon>
        <taxon>Pseudomonadati</taxon>
        <taxon>Pseudomonadota</taxon>
        <taxon>Gammaproteobacteria</taxon>
        <taxon>Lysobacterales</taxon>
        <taxon>Rhodanobacteraceae</taxon>
        <taxon>Rhodanobacter</taxon>
    </lineage>
</organism>
<evidence type="ECO:0000256" key="2">
    <source>
        <dbReference type="SAM" id="SignalP"/>
    </source>
</evidence>
<keyword evidence="4" id="KW-1185">Reference proteome</keyword>
<feature type="region of interest" description="Disordered" evidence="1">
    <location>
        <begin position="28"/>
        <end position="57"/>
    </location>
</feature>
<name>A0ABQ2ZM13_9GAMM</name>
<feature type="chain" id="PRO_5047482189" description="Lipoprotein" evidence="2">
    <location>
        <begin position="23"/>
        <end position="159"/>
    </location>
</feature>
<evidence type="ECO:0008006" key="5">
    <source>
        <dbReference type="Google" id="ProtNLM"/>
    </source>
</evidence>
<reference evidence="4" key="1">
    <citation type="journal article" date="2019" name="Int. J. Syst. Evol. Microbiol.">
        <title>The Global Catalogue of Microorganisms (GCM) 10K type strain sequencing project: providing services to taxonomists for standard genome sequencing and annotation.</title>
        <authorList>
            <consortium name="The Broad Institute Genomics Platform"/>
            <consortium name="The Broad Institute Genome Sequencing Center for Infectious Disease"/>
            <person name="Wu L."/>
            <person name="Ma J."/>
        </authorList>
    </citation>
    <scope>NUCLEOTIDE SEQUENCE [LARGE SCALE GENOMIC DNA]</scope>
    <source>
        <strain evidence="4">KCTC 22232</strain>
    </source>
</reference>
<accession>A0ABQ2ZM13</accession>
<sequence length="159" mass="16738">MPTLTRLTLAAMIGGLLLTGCAEHKATRTTTTSTAATSSATTSNTPATGTSKTHQQRRTVNANGHITTTDVDLPEHTGIPACDDYLSSYLACHRAAAIFAPDQLQSRYEAMRTSLLRDSENPDIRPQLGARCNSLATQLRQALHGKSCAATPAAASSTP</sequence>
<evidence type="ECO:0000313" key="4">
    <source>
        <dbReference type="Proteomes" id="UP000621898"/>
    </source>
</evidence>
<keyword evidence="2" id="KW-0732">Signal</keyword>
<protein>
    <recommendedName>
        <fullName evidence="5">Lipoprotein</fullName>
    </recommendedName>
</protein>
<dbReference type="PROSITE" id="PS51257">
    <property type="entry name" value="PROKAR_LIPOPROTEIN"/>
    <property type="match status" value="1"/>
</dbReference>
<dbReference type="RefSeq" id="WP_189439645.1">
    <property type="nucleotide sequence ID" value="NZ_BMXT01000001.1"/>
</dbReference>
<evidence type="ECO:0000313" key="3">
    <source>
        <dbReference type="EMBL" id="GGY16958.1"/>
    </source>
</evidence>
<gene>
    <name evidence="3" type="ORF">GCM10008098_05540</name>
</gene>
<comment type="caution">
    <text evidence="3">The sequence shown here is derived from an EMBL/GenBank/DDBJ whole genome shotgun (WGS) entry which is preliminary data.</text>
</comment>
<feature type="signal peptide" evidence="2">
    <location>
        <begin position="1"/>
        <end position="22"/>
    </location>
</feature>
<proteinExistence type="predicted"/>
<evidence type="ECO:0000256" key="1">
    <source>
        <dbReference type="SAM" id="MobiDB-lite"/>
    </source>
</evidence>
<feature type="compositionally biased region" description="Low complexity" evidence="1">
    <location>
        <begin position="28"/>
        <end position="53"/>
    </location>
</feature>
<dbReference type="EMBL" id="BMXT01000001">
    <property type="protein sequence ID" value="GGY16958.1"/>
    <property type="molecule type" value="Genomic_DNA"/>
</dbReference>
<dbReference type="Proteomes" id="UP000621898">
    <property type="component" value="Unassembled WGS sequence"/>
</dbReference>